<evidence type="ECO:0000313" key="4">
    <source>
        <dbReference type="EMBL" id="MCY0964380.1"/>
    </source>
</evidence>
<dbReference type="Pfam" id="PF03749">
    <property type="entry name" value="SfsA"/>
    <property type="match status" value="1"/>
</dbReference>
<evidence type="ECO:0000256" key="1">
    <source>
        <dbReference type="HAMAP-Rule" id="MF_00095"/>
    </source>
</evidence>
<accession>A0A9X3EC00</accession>
<dbReference type="CDD" id="cd22359">
    <property type="entry name" value="SfsA-like_bacterial"/>
    <property type="match status" value="1"/>
</dbReference>
<dbReference type="GO" id="GO:0003677">
    <property type="term" value="F:DNA binding"/>
    <property type="evidence" value="ECO:0007669"/>
    <property type="project" value="InterPro"/>
</dbReference>
<dbReference type="NCBIfam" id="TIGR00230">
    <property type="entry name" value="sfsA"/>
    <property type="match status" value="1"/>
</dbReference>
<dbReference type="Gene3D" id="2.40.50.580">
    <property type="match status" value="1"/>
</dbReference>
<dbReference type="Proteomes" id="UP001150830">
    <property type="component" value="Unassembled WGS sequence"/>
</dbReference>
<dbReference type="RefSeq" id="WP_283172597.1">
    <property type="nucleotide sequence ID" value="NZ_JAPNOA010000016.1"/>
</dbReference>
<feature type="domain" description="SfsA N-terminal OB" evidence="3">
    <location>
        <begin position="13"/>
        <end position="76"/>
    </location>
</feature>
<dbReference type="InterPro" id="IPR005224">
    <property type="entry name" value="SfsA"/>
</dbReference>
<evidence type="ECO:0000259" key="3">
    <source>
        <dbReference type="Pfam" id="PF17746"/>
    </source>
</evidence>
<gene>
    <name evidence="1 4" type="primary">sfsA</name>
    <name evidence="4" type="ORF">OUO13_04210</name>
</gene>
<evidence type="ECO:0000259" key="2">
    <source>
        <dbReference type="Pfam" id="PF03749"/>
    </source>
</evidence>
<dbReference type="InterPro" id="IPR041465">
    <property type="entry name" value="SfsA_N"/>
</dbReference>
<evidence type="ECO:0000313" key="5">
    <source>
        <dbReference type="Proteomes" id="UP001150830"/>
    </source>
</evidence>
<dbReference type="HAMAP" id="MF_00095">
    <property type="entry name" value="SfsA"/>
    <property type="match status" value="1"/>
</dbReference>
<dbReference type="PANTHER" id="PTHR30545:SF2">
    <property type="entry name" value="SUGAR FERMENTATION STIMULATION PROTEIN A"/>
    <property type="match status" value="1"/>
</dbReference>
<name>A0A9X3EC00_9GAMM</name>
<dbReference type="AlphaFoldDB" id="A0A9X3EC00"/>
<feature type="domain" description="Sugar fermentation stimulation protein C-terminal" evidence="2">
    <location>
        <begin position="84"/>
        <end position="227"/>
    </location>
</feature>
<reference evidence="4" key="1">
    <citation type="submission" date="2022-11" db="EMBL/GenBank/DDBJ databases">
        <title>Parathalassolutuus dongxingensis gen. nov., sp. nov., a novel member of family Oceanospirillaceae isolated from a coastal shrimp pond in Guangxi, China.</title>
        <authorList>
            <person name="Chen H."/>
        </authorList>
    </citation>
    <scope>NUCLEOTIDE SEQUENCE</scope>
    <source>
        <strain evidence="4">G-43</strain>
    </source>
</reference>
<organism evidence="4 5">
    <name type="scientific">Parathalassolituus penaei</name>
    <dbReference type="NCBI Taxonomy" id="2997323"/>
    <lineage>
        <taxon>Bacteria</taxon>
        <taxon>Pseudomonadati</taxon>
        <taxon>Pseudomonadota</taxon>
        <taxon>Gammaproteobacteria</taxon>
        <taxon>Oceanospirillales</taxon>
        <taxon>Oceanospirillaceae</taxon>
        <taxon>Parathalassolituus</taxon>
    </lineage>
</organism>
<protein>
    <recommendedName>
        <fullName evidence="1">Sugar fermentation stimulation protein homolog</fullName>
    </recommendedName>
</protein>
<comment type="similarity">
    <text evidence="1">Belongs to the SfsA family.</text>
</comment>
<keyword evidence="5" id="KW-1185">Reference proteome</keyword>
<comment type="caution">
    <text evidence="4">The sequence shown here is derived from an EMBL/GenBank/DDBJ whole genome shotgun (WGS) entry which is preliminary data.</text>
</comment>
<proteinExistence type="inferred from homology"/>
<dbReference type="PANTHER" id="PTHR30545">
    <property type="entry name" value="SUGAR FERMENTATION STIMULATION PROTEIN A"/>
    <property type="match status" value="1"/>
</dbReference>
<dbReference type="EMBL" id="JAPNOA010000016">
    <property type="protein sequence ID" value="MCY0964380.1"/>
    <property type="molecule type" value="Genomic_DNA"/>
</dbReference>
<dbReference type="Pfam" id="PF17746">
    <property type="entry name" value="SfsA_N"/>
    <property type="match status" value="1"/>
</dbReference>
<dbReference type="Gene3D" id="3.40.1350.60">
    <property type="match status" value="1"/>
</dbReference>
<sequence>MRYPQRLQPAILLRRYKRFLADVRLDSGEEITVHCANTGAMTHCAEPGSRVWLLDSQNSARKYRFSWEWTTIAGRWRACINTARANQLVAEALENRCLPALDQWQELQREPRVEDGRLDFCLHEADGRKVWVEVKSVTLVRAASLATDGAPVVCFPDAVTSRGRKHLQRLQALVAAGDRAVLLFCVAVDDVGAVEAAADIDPDYADALQEAVAAGVEVICARVRFTSDASGDHMWLEATQGLFRQP</sequence>
<dbReference type="InterPro" id="IPR040452">
    <property type="entry name" value="SfsA_C"/>
</dbReference>